<dbReference type="EnsemblPlants" id="KQK15482">
    <property type="protein sequence ID" value="KQK15482"/>
    <property type="gene ID" value="BRADI_1g23140v3"/>
</dbReference>
<keyword evidence="4" id="KW-1185">Reference proteome</keyword>
<dbReference type="STRING" id="15368.A0A0Q3RR22"/>
<protein>
    <recommendedName>
        <fullName evidence="5">RRM domain-containing protein</fullName>
    </recommendedName>
</protein>
<proteinExistence type="predicted"/>
<dbReference type="ExpressionAtlas" id="A0A0Q3RR22">
    <property type="expression patterns" value="baseline"/>
</dbReference>
<feature type="compositionally biased region" description="Basic and acidic residues" evidence="1">
    <location>
        <begin position="108"/>
        <end position="125"/>
    </location>
</feature>
<organism evidence="2">
    <name type="scientific">Brachypodium distachyon</name>
    <name type="common">Purple false brome</name>
    <name type="synonym">Trachynia distachya</name>
    <dbReference type="NCBI Taxonomy" id="15368"/>
    <lineage>
        <taxon>Eukaryota</taxon>
        <taxon>Viridiplantae</taxon>
        <taxon>Streptophyta</taxon>
        <taxon>Embryophyta</taxon>
        <taxon>Tracheophyta</taxon>
        <taxon>Spermatophyta</taxon>
        <taxon>Magnoliopsida</taxon>
        <taxon>Liliopsida</taxon>
        <taxon>Poales</taxon>
        <taxon>Poaceae</taxon>
        <taxon>BOP clade</taxon>
        <taxon>Pooideae</taxon>
        <taxon>Stipodae</taxon>
        <taxon>Brachypodieae</taxon>
        <taxon>Brachypodium</taxon>
    </lineage>
</organism>
<dbReference type="InterPro" id="IPR056852">
    <property type="entry name" value="AK17A/B"/>
</dbReference>
<feature type="region of interest" description="Disordered" evidence="1">
    <location>
        <begin position="101"/>
        <end position="125"/>
    </location>
</feature>
<dbReference type="PANTHER" id="PTHR12484">
    <property type="entry name" value="B-LYMPHOCYTE ANTIGEN-RELATED"/>
    <property type="match status" value="1"/>
</dbReference>
<evidence type="ECO:0000313" key="3">
    <source>
        <dbReference type="EnsemblPlants" id="KQK15482"/>
    </source>
</evidence>
<evidence type="ECO:0000313" key="2">
    <source>
        <dbReference type="EMBL" id="KQK15482.1"/>
    </source>
</evidence>
<evidence type="ECO:0000313" key="4">
    <source>
        <dbReference type="Proteomes" id="UP000008810"/>
    </source>
</evidence>
<reference evidence="2" key="2">
    <citation type="submission" date="2017-06" db="EMBL/GenBank/DDBJ databases">
        <title>WGS assembly of Brachypodium distachyon.</title>
        <authorList>
            <consortium name="The International Brachypodium Initiative"/>
            <person name="Lucas S."/>
            <person name="Harmon-Smith M."/>
            <person name="Lail K."/>
            <person name="Tice H."/>
            <person name="Grimwood J."/>
            <person name="Bruce D."/>
            <person name="Barry K."/>
            <person name="Shu S."/>
            <person name="Lindquist E."/>
            <person name="Wang M."/>
            <person name="Pitluck S."/>
            <person name="Vogel J.P."/>
            <person name="Garvin D.F."/>
            <person name="Mockler T.C."/>
            <person name="Schmutz J."/>
            <person name="Rokhsar D."/>
            <person name="Bevan M.W."/>
        </authorList>
    </citation>
    <scope>NUCLEOTIDE SEQUENCE</scope>
    <source>
        <strain evidence="2">Bd21</strain>
    </source>
</reference>
<evidence type="ECO:0000256" key="1">
    <source>
        <dbReference type="SAM" id="MobiDB-lite"/>
    </source>
</evidence>
<dbReference type="FunCoup" id="A0A0Q3RR22">
    <property type="interactions" value="818"/>
</dbReference>
<reference evidence="2 3" key="1">
    <citation type="journal article" date="2010" name="Nature">
        <title>Genome sequencing and analysis of the model grass Brachypodium distachyon.</title>
        <authorList>
            <consortium name="International Brachypodium Initiative"/>
        </authorList>
    </citation>
    <scope>NUCLEOTIDE SEQUENCE [LARGE SCALE GENOMIC DNA]</scope>
    <source>
        <strain evidence="2 3">Bd21</strain>
    </source>
</reference>
<dbReference type="AlphaFoldDB" id="A0A0Q3RR22"/>
<dbReference type="EMBL" id="CM000880">
    <property type="protein sequence ID" value="KQK15482.1"/>
    <property type="molecule type" value="Genomic_DNA"/>
</dbReference>
<accession>A0A0Q3RR22</accession>
<gene>
    <name evidence="3" type="primary">LOC100833551</name>
    <name evidence="2" type="ORF">BRADI_1g23140v3</name>
</gene>
<dbReference type="Gramene" id="KQK15482">
    <property type="protein sequence ID" value="KQK15482"/>
    <property type="gene ID" value="BRADI_1g23140v3"/>
</dbReference>
<sequence length="355" mass="40467">MSAATAAAALRPTEPFPIPSGLSLAPRLKLLLSFFRADLSVSPVDEWQLKSALLAFLRNPPLSLSLLQDSDLSVSRLPDLQKRRREDPVASGVLHVRDLSSLRPSNRKGGDHAEEMTREQEEEKYSQWRSSLAEQLSDIELNLKGVMYRMTVETPLSDDFRAVKKSWEDFYASELFSSRNPVRKIAKRPDTIIVRGVPSRWFAETRISSKASMLVTHTIFSALGKIRTLNISDDDELGARKDDASKGLISGLNCKVWVQFESYDDFHNAMKALCGRSLEKEGSRLKVDYEVTWDSKGFFRNAQYEPAQSKLEERDASVHGRKKHHASRIESDHRKRFRVGYLWYTKKISTLMWCA</sequence>
<name>A0A0Q3RR22_BRADI</name>
<dbReference type="PANTHER" id="PTHR12484:SF4">
    <property type="entry name" value="A-KINASE ANCHOR PROTEIN 17A"/>
    <property type="match status" value="1"/>
</dbReference>
<dbReference type="Pfam" id="PF25015">
    <property type="entry name" value="RBD_AKAP-17A"/>
    <property type="match status" value="1"/>
</dbReference>
<evidence type="ECO:0008006" key="5">
    <source>
        <dbReference type="Google" id="ProtNLM"/>
    </source>
</evidence>
<dbReference type="OrthoDB" id="1918237at2759"/>
<reference evidence="3" key="3">
    <citation type="submission" date="2018-08" db="UniProtKB">
        <authorList>
            <consortium name="EnsemblPlants"/>
        </authorList>
    </citation>
    <scope>IDENTIFICATION</scope>
    <source>
        <strain evidence="3">cv. Bd21</strain>
    </source>
</reference>
<dbReference type="Proteomes" id="UP000008810">
    <property type="component" value="Chromosome 1"/>
</dbReference>